<dbReference type="EC" id="3.1.1.10" evidence="2"/>
<dbReference type="Proteomes" id="UP000276888">
    <property type="component" value="Chromosome"/>
</dbReference>
<dbReference type="InterPro" id="IPR000073">
    <property type="entry name" value="AB_hydrolase_1"/>
</dbReference>
<evidence type="ECO:0000313" key="2">
    <source>
        <dbReference type="EMBL" id="AZS37633.1"/>
    </source>
</evidence>
<organism evidence="2 3">
    <name type="scientific">Microbacterium lemovicicum</name>
    <dbReference type="NCBI Taxonomy" id="1072463"/>
    <lineage>
        <taxon>Bacteria</taxon>
        <taxon>Bacillati</taxon>
        <taxon>Actinomycetota</taxon>
        <taxon>Actinomycetes</taxon>
        <taxon>Micrococcales</taxon>
        <taxon>Microbacteriaceae</taxon>
        <taxon>Microbacterium</taxon>
    </lineage>
</organism>
<keyword evidence="3" id="KW-1185">Reference proteome</keyword>
<dbReference type="InterPro" id="IPR029058">
    <property type="entry name" value="AB_hydrolase_fold"/>
</dbReference>
<feature type="domain" description="AB hydrolase-1" evidence="1">
    <location>
        <begin position="24"/>
        <end position="122"/>
    </location>
</feature>
<dbReference type="GO" id="GO:0050357">
    <property type="term" value="F:tropinesterase activity"/>
    <property type="evidence" value="ECO:0007669"/>
    <property type="project" value="UniProtKB-EC"/>
</dbReference>
<dbReference type="AlphaFoldDB" id="A0A3Q9J4G7"/>
<gene>
    <name evidence="2" type="ORF">CVS47_02274</name>
</gene>
<dbReference type="KEGG" id="mlv:CVS47_02274"/>
<dbReference type="Gene3D" id="3.40.50.1820">
    <property type="entry name" value="alpha/beta hydrolase"/>
    <property type="match status" value="1"/>
</dbReference>
<dbReference type="Pfam" id="PF00561">
    <property type="entry name" value="Abhydrolase_1"/>
    <property type="match status" value="1"/>
</dbReference>
<proteinExistence type="predicted"/>
<evidence type="ECO:0000313" key="3">
    <source>
        <dbReference type="Proteomes" id="UP000276888"/>
    </source>
</evidence>
<dbReference type="GO" id="GO:0004806">
    <property type="term" value="F:triacylglycerol lipase activity"/>
    <property type="evidence" value="ECO:0007669"/>
    <property type="project" value="TreeGrafter"/>
</dbReference>
<accession>A0A3Q9J4G7</accession>
<dbReference type="GO" id="GO:0046503">
    <property type="term" value="P:glycerolipid catabolic process"/>
    <property type="evidence" value="ECO:0007669"/>
    <property type="project" value="TreeGrafter"/>
</dbReference>
<dbReference type="SUPFAM" id="SSF53474">
    <property type="entry name" value="alpha/beta-Hydrolases"/>
    <property type="match status" value="1"/>
</dbReference>
<keyword evidence="2" id="KW-0378">Hydrolase</keyword>
<evidence type="ECO:0000259" key="1">
    <source>
        <dbReference type="Pfam" id="PF00561"/>
    </source>
</evidence>
<dbReference type="PANTHER" id="PTHR43433">
    <property type="entry name" value="HYDROLASE, ALPHA/BETA FOLD FAMILY PROTEIN"/>
    <property type="match status" value="1"/>
</dbReference>
<sequence>MTHVRVDDGLELAVRRFGTRAGLPVVLQHGFAGESVSEWVDSGLVAALVADGRDVVTVDARGHGLSDSPRGAQYGEPRMAQDLAALIDQLGVDEVDVAGYSMGAVAVLLLAAADRRVRNVVVGGVGAGVVECGGVDQRVFKADELARAFRAADGDHGVDPARARLREIVLAGGGDPLVLAAVADAMHRDDMELSKIDQPVTVIAGDGDALAGRPALLADALRHGRLIVVNGDHTTARHHPAFAEALVRGLRS</sequence>
<dbReference type="EMBL" id="CP031423">
    <property type="protein sequence ID" value="AZS37633.1"/>
    <property type="molecule type" value="Genomic_DNA"/>
</dbReference>
<dbReference type="PANTHER" id="PTHR43433:SF5">
    <property type="entry name" value="AB HYDROLASE-1 DOMAIN-CONTAINING PROTEIN"/>
    <property type="match status" value="1"/>
</dbReference>
<protein>
    <submittedName>
        <fullName evidence="2">Tropinesterase</fullName>
        <ecNumber evidence="2">3.1.1.10</ecNumber>
    </submittedName>
</protein>
<dbReference type="InterPro" id="IPR050471">
    <property type="entry name" value="AB_hydrolase"/>
</dbReference>
<reference evidence="2 3" key="1">
    <citation type="submission" date="2018-08" db="EMBL/GenBank/DDBJ databases">
        <title>Microbacterium lemovicicum sp. nov., a bacterium isolated from a natural uranium-rich soil.</title>
        <authorList>
            <person name="ORTET P."/>
        </authorList>
    </citation>
    <scope>NUCLEOTIDE SEQUENCE [LARGE SCALE GENOMIC DNA]</scope>
    <source>
        <strain evidence="2 3">Viu22</strain>
    </source>
</reference>
<name>A0A3Q9J4G7_9MICO</name>